<dbReference type="EMBL" id="LBXL01000062">
    <property type="protein sequence ID" value="KKR27918.1"/>
    <property type="molecule type" value="Genomic_DNA"/>
</dbReference>
<dbReference type="Proteomes" id="UP000034793">
    <property type="component" value="Unassembled WGS sequence"/>
</dbReference>
<evidence type="ECO:0008006" key="3">
    <source>
        <dbReference type="Google" id="ProtNLM"/>
    </source>
</evidence>
<reference evidence="1 2" key="1">
    <citation type="journal article" date="2015" name="Nature">
        <title>rRNA introns, odd ribosomes, and small enigmatic genomes across a large radiation of phyla.</title>
        <authorList>
            <person name="Brown C.T."/>
            <person name="Hug L.A."/>
            <person name="Thomas B.C."/>
            <person name="Sharon I."/>
            <person name="Castelle C.J."/>
            <person name="Singh A."/>
            <person name="Wilkins M.J."/>
            <person name="Williams K.H."/>
            <person name="Banfield J.F."/>
        </authorList>
    </citation>
    <scope>NUCLEOTIDE SEQUENCE [LARGE SCALE GENOMIC DNA]</scope>
</reference>
<proteinExistence type="predicted"/>
<protein>
    <recommendedName>
        <fullName evidence="3">HTH merR-type domain-containing protein</fullName>
    </recommendedName>
</protein>
<gene>
    <name evidence="1" type="ORF">UT61_C0062G0018</name>
</gene>
<evidence type="ECO:0000313" key="2">
    <source>
        <dbReference type="Proteomes" id="UP000034793"/>
    </source>
</evidence>
<comment type="caution">
    <text evidence="1">The sequence shown here is derived from an EMBL/GenBank/DDBJ whole genome shotgun (WGS) entry which is preliminary data.</text>
</comment>
<sequence length="74" mass="8845">MFTKRHLLKELKRAGLPFTYATLLEYERKGIISKPSTLIKSKNGKWRLYTQEEITENIRLIKDYRKNLTDSKKT</sequence>
<dbReference type="AlphaFoldDB" id="A0A0G0PJ12"/>
<name>A0A0G0PJ12_9BACT</name>
<accession>A0A0G0PJ12</accession>
<evidence type="ECO:0000313" key="1">
    <source>
        <dbReference type="EMBL" id="KKR27918.1"/>
    </source>
</evidence>
<organism evidence="1 2">
    <name type="scientific">Candidatus Woesebacteria bacterium GW2011_GWA1_39_8</name>
    <dbReference type="NCBI Taxonomy" id="1618552"/>
    <lineage>
        <taxon>Bacteria</taxon>
        <taxon>Candidatus Woeseibacteriota</taxon>
    </lineage>
</organism>